<dbReference type="Proteomes" id="UP000233553">
    <property type="component" value="Unassembled WGS sequence"/>
</dbReference>
<dbReference type="EMBL" id="APOI01000014">
    <property type="protein sequence ID" value="ENU24210.1"/>
    <property type="molecule type" value="Genomic_DNA"/>
</dbReference>
<evidence type="ECO:0000313" key="5">
    <source>
        <dbReference type="Proteomes" id="UP000233553"/>
    </source>
</evidence>
<dbReference type="Proteomes" id="UP000013034">
    <property type="component" value="Unassembled WGS sequence"/>
</dbReference>
<proteinExistence type="predicted"/>
<dbReference type="EMBL" id="PISJ01000013">
    <property type="protein sequence ID" value="PKF33398.1"/>
    <property type="molecule type" value="Genomic_DNA"/>
</dbReference>
<accession>A0A2N0WEV3</accession>
<dbReference type="Pfam" id="PF14110">
    <property type="entry name" value="DUF4282"/>
    <property type="match status" value="1"/>
</dbReference>
<dbReference type="InterPro" id="IPR025557">
    <property type="entry name" value="DUF4282"/>
</dbReference>
<evidence type="ECO:0000313" key="4">
    <source>
        <dbReference type="Proteomes" id="UP000013034"/>
    </source>
</evidence>
<dbReference type="AlphaFoldDB" id="A0A2N0WEV3"/>
<reference evidence="3 5" key="2">
    <citation type="submission" date="2017-12" db="EMBL/GenBank/DDBJ databases">
        <title>Draft Genome sequences of multiple microbial strains isolated from spacecraft associated surfaces.</title>
        <authorList>
            <person name="Seuylemezian A."/>
            <person name="Vaishampayan P."/>
            <person name="Venkateswaran K."/>
        </authorList>
    </citation>
    <scope>NUCLEOTIDE SEQUENCE [LARGE SCALE GENOMIC DNA]</scope>
    <source>
        <strain evidence="3 5">2P01AA</strain>
    </source>
</reference>
<evidence type="ECO:0000256" key="1">
    <source>
        <dbReference type="SAM" id="Phobius"/>
    </source>
</evidence>
<gene>
    <name evidence="3" type="ORF">CW311_11380</name>
    <name evidence="2" type="ORF">F993_01526</name>
</gene>
<evidence type="ECO:0000313" key="3">
    <source>
        <dbReference type="EMBL" id="PKF33398.1"/>
    </source>
</evidence>
<name>A0A2N0WEV3_9GAMM</name>
<keyword evidence="1" id="KW-0472">Membrane</keyword>
<feature type="transmembrane region" description="Helical" evidence="1">
    <location>
        <begin position="55"/>
        <end position="80"/>
    </location>
</feature>
<reference evidence="2 4" key="1">
    <citation type="submission" date="2013-02" db="EMBL/GenBank/DDBJ databases">
        <title>The Genome Sequence of Acinetobacter sp. NIPH 809.</title>
        <authorList>
            <consortium name="The Broad Institute Genome Sequencing Platform"/>
            <consortium name="The Broad Institute Genome Sequencing Center for Infectious Disease"/>
            <person name="Cerqueira G."/>
            <person name="Feldgarden M."/>
            <person name="Courvalin P."/>
            <person name="Perichon B."/>
            <person name="Grillot-Courvalin C."/>
            <person name="Clermont D."/>
            <person name="Rocha E."/>
            <person name="Yoon E.-J."/>
            <person name="Nemec A."/>
            <person name="Walker B."/>
            <person name="Young S.K."/>
            <person name="Zeng Q."/>
            <person name="Gargeya S."/>
            <person name="Fitzgerald M."/>
            <person name="Haas B."/>
            <person name="Abouelleil A."/>
            <person name="Alvarado L."/>
            <person name="Arachchi H.M."/>
            <person name="Berlin A.M."/>
            <person name="Chapman S.B."/>
            <person name="Dewar J."/>
            <person name="Goldberg J."/>
            <person name="Griggs A."/>
            <person name="Gujja S."/>
            <person name="Hansen M."/>
            <person name="Howarth C."/>
            <person name="Imamovic A."/>
            <person name="Larimer J."/>
            <person name="McCowan C."/>
            <person name="Murphy C."/>
            <person name="Neiman D."/>
            <person name="Pearson M."/>
            <person name="Priest M."/>
            <person name="Roberts A."/>
            <person name="Saif S."/>
            <person name="Shea T."/>
            <person name="Sisk P."/>
            <person name="Sykes S."/>
            <person name="Wortman J."/>
            <person name="Nusbaum C."/>
            <person name="Birren B."/>
        </authorList>
    </citation>
    <scope>NUCLEOTIDE SEQUENCE [LARGE SCALE GENOMIC DNA]</scope>
    <source>
        <strain evidence="2 4">NIPH 809</strain>
    </source>
</reference>
<comment type="caution">
    <text evidence="3">The sequence shown here is derived from an EMBL/GenBank/DDBJ whole genome shotgun (WGS) entry which is preliminary data.</text>
</comment>
<feature type="transmembrane region" description="Helical" evidence="1">
    <location>
        <begin position="12"/>
        <end position="35"/>
    </location>
</feature>
<keyword evidence="1" id="KW-1133">Transmembrane helix</keyword>
<organism evidence="3 5">
    <name type="scientific">Acinetobacter proteolyticus</name>
    <dbReference type="NCBI Taxonomy" id="1776741"/>
    <lineage>
        <taxon>Bacteria</taxon>
        <taxon>Pseudomonadati</taxon>
        <taxon>Pseudomonadota</taxon>
        <taxon>Gammaproteobacteria</taxon>
        <taxon>Moraxellales</taxon>
        <taxon>Moraxellaceae</taxon>
        <taxon>Acinetobacter</taxon>
    </lineage>
</organism>
<dbReference type="RefSeq" id="WP_004653661.1">
    <property type="nucleotide sequence ID" value="NZ_KB849179.1"/>
</dbReference>
<evidence type="ECO:0000313" key="2">
    <source>
        <dbReference type="EMBL" id="ENU24210.1"/>
    </source>
</evidence>
<keyword evidence="4" id="KW-1185">Reference proteome</keyword>
<protein>
    <submittedName>
        <fullName evidence="3">DUF4282 domain-containing protein</fullName>
    </submittedName>
</protein>
<keyword evidence="1" id="KW-0812">Transmembrane</keyword>
<sequence length="103" mass="11583">MKNIFFLDAVLSTKIITVMYWLMLLSVWIVGLAFILNSGSGTNIASHEVAGGQSIFIGILILVFGSILVRVMSEFWVVIFKIQQNTRRTSELLDEVANNRNTF</sequence>